<reference evidence="3 4" key="1">
    <citation type="submission" date="2013-08" db="EMBL/GenBank/DDBJ databases">
        <authorList>
            <person name="Huang J."/>
            <person name="Wang G."/>
        </authorList>
    </citation>
    <scope>NUCLEOTIDE SEQUENCE [LARGE SCALE GENOMIC DNA]</scope>
    <source>
        <strain evidence="3 4">BH030004</strain>
    </source>
</reference>
<dbReference type="InterPro" id="IPR001845">
    <property type="entry name" value="HTH_ArsR_DNA-bd_dom"/>
</dbReference>
<dbReference type="InterPro" id="IPR011991">
    <property type="entry name" value="ArsR-like_HTH"/>
</dbReference>
<dbReference type="InterPro" id="IPR036390">
    <property type="entry name" value="WH_DNA-bd_sf"/>
</dbReference>
<dbReference type="Proteomes" id="UP000030403">
    <property type="component" value="Unassembled WGS sequence"/>
</dbReference>
<evidence type="ECO:0000259" key="2">
    <source>
        <dbReference type="PROSITE" id="PS50987"/>
    </source>
</evidence>
<evidence type="ECO:0000256" key="1">
    <source>
        <dbReference type="ARBA" id="ARBA00023125"/>
    </source>
</evidence>
<dbReference type="InterPro" id="IPR013196">
    <property type="entry name" value="HTH_11"/>
</dbReference>
<keyword evidence="1" id="KW-0238">DNA-binding</keyword>
<dbReference type="SMART" id="SM00418">
    <property type="entry name" value="HTH_ARSR"/>
    <property type="match status" value="1"/>
</dbReference>
<feature type="domain" description="HTH arsR-type" evidence="2">
    <location>
        <begin position="1"/>
        <end position="90"/>
    </location>
</feature>
<proteinExistence type="predicted"/>
<dbReference type="Gene3D" id="1.10.10.10">
    <property type="entry name" value="Winged helix-like DNA-binding domain superfamily/Winged helix DNA-binding domain"/>
    <property type="match status" value="1"/>
</dbReference>
<dbReference type="PANTHER" id="PTHR38600">
    <property type="entry name" value="TRANSCRIPTIONAL REGULATORY PROTEIN"/>
    <property type="match status" value="1"/>
</dbReference>
<dbReference type="EMBL" id="AVPF01000023">
    <property type="protein sequence ID" value="KGX87619.1"/>
    <property type="molecule type" value="Genomic_DNA"/>
</dbReference>
<comment type="caution">
    <text evidence="3">The sequence shown here is derived from an EMBL/GenBank/DDBJ whole genome shotgun (WGS) entry which is preliminary data.</text>
</comment>
<dbReference type="GO" id="GO:0003677">
    <property type="term" value="F:DNA binding"/>
    <property type="evidence" value="ECO:0007669"/>
    <property type="project" value="UniProtKB-KW"/>
</dbReference>
<dbReference type="STRING" id="1385511.GCA_000425225_02076"/>
<dbReference type="OrthoDB" id="9799175at2"/>
<dbReference type="NCBIfam" id="NF033788">
    <property type="entry name" value="HTH_metalloreg"/>
    <property type="match status" value="1"/>
</dbReference>
<dbReference type="PANTHER" id="PTHR38600:SF1">
    <property type="entry name" value="TRANSCRIPTIONAL REGULATORY PROTEIN"/>
    <property type="match status" value="1"/>
</dbReference>
<evidence type="ECO:0000313" key="3">
    <source>
        <dbReference type="EMBL" id="KGX87619.1"/>
    </source>
</evidence>
<dbReference type="Pfam" id="PF08279">
    <property type="entry name" value="HTH_11"/>
    <property type="match status" value="1"/>
</dbReference>
<gene>
    <name evidence="3" type="ORF">N783_09385</name>
</gene>
<sequence length="107" mass="12698">MNIDKVFKALADINRRTLLDQLYLKNGQTLHELVQHLDISRQAVTKHLTILAEANLVIEVRRGREKLHYLNSAPIGDIYNRWISKYNHHRMEVLDDMKHQLEEENDE</sequence>
<dbReference type="AlphaFoldDB" id="A0A0A5G6G2"/>
<dbReference type="PRINTS" id="PR00778">
    <property type="entry name" value="HTHARSR"/>
</dbReference>
<dbReference type="CDD" id="cd00090">
    <property type="entry name" value="HTH_ARSR"/>
    <property type="match status" value="1"/>
</dbReference>
<keyword evidence="4" id="KW-1185">Reference proteome</keyword>
<organism evidence="3 4">
    <name type="scientific">Pontibacillus marinus BH030004 = DSM 16465</name>
    <dbReference type="NCBI Taxonomy" id="1385511"/>
    <lineage>
        <taxon>Bacteria</taxon>
        <taxon>Bacillati</taxon>
        <taxon>Bacillota</taxon>
        <taxon>Bacilli</taxon>
        <taxon>Bacillales</taxon>
        <taxon>Bacillaceae</taxon>
        <taxon>Pontibacillus</taxon>
    </lineage>
</organism>
<protein>
    <submittedName>
        <fullName evidence="3">ArsR family transcriptional regulator</fullName>
    </submittedName>
</protein>
<dbReference type="RefSeq" id="WP_027446081.1">
    <property type="nucleotide sequence ID" value="NZ_AULJ01000020.1"/>
</dbReference>
<dbReference type="PROSITE" id="PS50987">
    <property type="entry name" value="HTH_ARSR_2"/>
    <property type="match status" value="1"/>
</dbReference>
<evidence type="ECO:0000313" key="4">
    <source>
        <dbReference type="Proteomes" id="UP000030403"/>
    </source>
</evidence>
<dbReference type="eggNOG" id="COG0640">
    <property type="taxonomic scope" value="Bacteria"/>
</dbReference>
<dbReference type="InterPro" id="IPR036388">
    <property type="entry name" value="WH-like_DNA-bd_sf"/>
</dbReference>
<dbReference type="GO" id="GO:0003700">
    <property type="term" value="F:DNA-binding transcription factor activity"/>
    <property type="evidence" value="ECO:0007669"/>
    <property type="project" value="InterPro"/>
</dbReference>
<name>A0A0A5G6G2_9BACI</name>
<dbReference type="SUPFAM" id="SSF46785">
    <property type="entry name" value="Winged helix' DNA-binding domain"/>
    <property type="match status" value="1"/>
</dbReference>
<accession>A0A0A5G6G2</accession>